<keyword evidence="5" id="KW-0418">Kinase</keyword>
<dbReference type="InterPro" id="IPR000719">
    <property type="entry name" value="Prot_kinase_dom"/>
</dbReference>
<dbReference type="VEuPathDB" id="MicrosporidiaDB:NEQG_00492"/>
<dbReference type="Gene3D" id="3.30.200.20">
    <property type="entry name" value="Phosphorylase Kinase, domain 1"/>
    <property type="match status" value="1"/>
</dbReference>
<evidence type="ECO:0000256" key="1">
    <source>
        <dbReference type="ARBA" id="ARBA00006485"/>
    </source>
</evidence>
<dbReference type="Gene3D" id="1.10.510.10">
    <property type="entry name" value="Transferase(Phosphotransferase) domain 1"/>
    <property type="match status" value="1"/>
</dbReference>
<keyword evidence="2" id="KW-0547">Nucleotide-binding</keyword>
<dbReference type="InterPro" id="IPR050108">
    <property type="entry name" value="CDK"/>
</dbReference>
<dbReference type="OMA" id="AAGCTFW"/>
<organism evidence="5 6">
    <name type="scientific">Nematocida parisii (strain ERTm3)</name>
    <name type="common">Nematode killer fungus</name>
    <dbReference type="NCBI Taxonomy" id="935791"/>
    <lineage>
        <taxon>Eukaryota</taxon>
        <taxon>Fungi</taxon>
        <taxon>Fungi incertae sedis</taxon>
        <taxon>Microsporidia</taxon>
        <taxon>Nematocida</taxon>
    </lineage>
</organism>
<dbReference type="GO" id="GO:0004674">
    <property type="term" value="F:protein serine/threonine kinase activity"/>
    <property type="evidence" value="ECO:0007669"/>
    <property type="project" value="TreeGrafter"/>
</dbReference>
<name>I3EKH5_NEMP3</name>
<sequence>MQAKCKKIYETNHSSIYCIEKTRESNKIPIKLAIKVVKNKKSQEIKILKELNHVNIIEMHSTIHSIGKRWFAMEYYKMNLKEIFPIQSTEYKYYIIKCIADGLSYLHSQEIIHRDIKPQNILIYKENVKITDFGTAKYIKEDRLSDSRKGNENNPTTLPTTKEVEIFKNEVKEMIIKQIEYDKYYNIHEKIELNNVNLSKSGIVGTLHYVPLEVLIGSRDYGCEVDIWAAGCTFWEILYNEVCFNGDCEMNQIIEIVTKLGVTKKDKEMLSKYPFGGFIPIKKEEKSNLFENIPGCGKNLFKTLLTLNASNRKLNNEGIKNIQSKDYSNIDYI</sequence>
<evidence type="ECO:0000259" key="4">
    <source>
        <dbReference type="PROSITE" id="PS50011"/>
    </source>
</evidence>
<evidence type="ECO:0000313" key="5">
    <source>
        <dbReference type="EMBL" id="EIJ89722.1"/>
    </source>
</evidence>
<accession>I3EKH5</accession>
<gene>
    <name evidence="5" type="ORF">NEQG_00492</name>
</gene>
<keyword evidence="3" id="KW-0067">ATP-binding</keyword>
<dbReference type="InterPro" id="IPR008271">
    <property type="entry name" value="Ser/Thr_kinase_AS"/>
</dbReference>
<dbReference type="EMBL" id="GL870876">
    <property type="protein sequence ID" value="EIJ89722.1"/>
    <property type="molecule type" value="Genomic_DNA"/>
</dbReference>
<dbReference type="GO" id="GO:0005524">
    <property type="term" value="F:ATP binding"/>
    <property type="evidence" value="ECO:0007669"/>
    <property type="project" value="UniProtKB-KW"/>
</dbReference>
<feature type="domain" description="Protein kinase" evidence="4">
    <location>
        <begin position="1"/>
        <end position="330"/>
    </location>
</feature>
<evidence type="ECO:0000256" key="2">
    <source>
        <dbReference type="ARBA" id="ARBA00022741"/>
    </source>
</evidence>
<protein>
    <submittedName>
        <fullName evidence="5">CMGC protein kinase</fullName>
    </submittedName>
</protein>
<evidence type="ECO:0000313" key="6">
    <source>
        <dbReference type="Proteomes" id="UP000002872"/>
    </source>
</evidence>
<reference evidence="5" key="1">
    <citation type="submission" date="2011-01" db="EMBL/GenBank/DDBJ databases">
        <title>The Genome Sequence of Nematocida parisii strain ERTm3.</title>
        <authorList>
            <consortium name="The Broad Institute Genome Sequencing Platform"/>
            <consortium name="The Broad Institute Genome Sequencing Center for Infectious Disease"/>
            <person name="Cuomo C."/>
            <person name="Troemel E."/>
            <person name="Young S.K."/>
            <person name="Zeng Q."/>
            <person name="Gargeya S."/>
            <person name="Fitzgerald M."/>
            <person name="Haas B."/>
            <person name="Abouelleil A."/>
            <person name="Alvarado L."/>
            <person name="Arachchi H.M."/>
            <person name="Berlin A."/>
            <person name="Chapman S.B."/>
            <person name="Gearin G."/>
            <person name="Goldberg J."/>
            <person name="Griggs A."/>
            <person name="Gujja S."/>
            <person name="Hansen M."/>
            <person name="Heiman D."/>
            <person name="Howarth C."/>
            <person name="Larimer J."/>
            <person name="Lui A."/>
            <person name="MacDonald P.J.P."/>
            <person name="McCowen C."/>
            <person name="Montmayeur A."/>
            <person name="Murphy C."/>
            <person name="Neiman D."/>
            <person name="Pearson M."/>
            <person name="Priest M."/>
            <person name="Roberts A."/>
            <person name="Saif S."/>
            <person name="Shea T."/>
            <person name="Sisk P."/>
            <person name="Stolte C."/>
            <person name="Sykes S."/>
            <person name="Wortman J."/>
            <person name="Nusbaum C."/>
            <person name="Birren B."/>
        </authorList>
    </citation>
    <scope>NUCLEOTIDE SEQUENCE</scope>
    <source>
        <strain evidence="5">ERTm3</strain>
    </source>
</reference>
<evidence type="ECO:0000256" key="3">
    <source>
        <dbReference type="ARBA" id="ARBA00022840"/>
    </source>
</evidence>
<keyword evidence="6" id="KW-1185">Reference proteome</keyword>
<dbReference type="InParanoid" id="I3EKH5"/>
<proteinExistence type="inferred from homology"/>
<dbReference type="PANTHER" id="PTHR24056">
    <property type="entry name" value="CELL DIVISION PROTEIN KINASE"/>
    <property type="match status" value="1"/>
</dbReference>
<dbReference type="PROSITE" id="PS50011">
    <property type="entry name" value="PROTEIN_KINASE_DOM"/>
    <property type="match status" value="1"/>
</dbReference>
<dbReference type="SUPFAM" id="SSF56112">
    <property type="entry name" value="Protein kinase-like (PK-like)"/>
    <property type="match status" value="1"/>
</dbReference>
<dbReference type="SMART" id="SM00220">
    <property type="entry name" value="S_TKc"/>
    <property type="match status" value="1"/>
</dbReference>
<dbReference type="GO" id="GO:0005634">
    <property type="term" value="C:nucleus"/>
    <property type="evidence" value="ECO:0007669"/>
    <property type="project" value="TreeGrafter"/>
</dbReference>
<keyword evidence="5" id="KW-0808">Transferase</keyword>
<dbReference type="Pfam" id="PF00069">
    <property type="entry name" value="Pkinase"/>
    <property type="match status" value="2"/>
</dbReference>
<dbReference type="InterPro" id="IPR011009">
    <property type="entry name" value="Kinase-like_dom_sf"/>
</dbReference>
<dbReference type="OrthoDB" id="4062651at2759"/>
<dbReference type="PROSITE" id="PS00108">
    <property type="entry name" value="PROTEIN_KINASE_ST"/>
    <property type="match status" value="1"/>
</dbReference>
<dbReference type="STRING" id="935791.I3EKH5"/>
<dbReference type="Proteomes" id="UP000002872">
    <property type="component" value="Unassembled WGS sequence"/>
</dbReference>
<dbReference type="AlphaFoldDB" id="I3EKH5"/>
<dbReference type="HOGENOM" id="CLU_834432_0_0_1"/>
<comment type="similarity">
    <text evidence="1">Belongs to the protein kinase superfamily. CMGC Ser/Thr protein kinase family. CDC2/CDKX subfamily.</text>
</comment>